<organism evidence="1 2">
    <name type="scientific">Bacteroides xylanisolvens SD CC 1b</name>
    <dbReference type="NCBI Taxonomy" id="702447"/>
    <lineage>
        <taxon>Bacteria</taxon>
        <taxon>Pseudomonadati</taxon>
        <taxon>Bacteroidota</taxon>
        <taxon>Bacteroidia</taxon>
        <taxon>Bacteroidales</taxon>
        <taxon>Bacteroidaceae</taxon>
        <taxon>Bacteroides</taxon>
    </lineage>
</organism>
<name>W6P5Q5_9BACE</name>
<accession>W6P5Q5</accession>
<reference evidence="1 2" key="1">
    <citation type="submission" date="2013-12" db="EMBL/GenBank/DDBJ databases">
        <title>Improved hybrid genome assemblies of Bacteroides xylanisolvens SD CC 1b and Bacteroides xylanisolvens SD CC 2a using Illumina and 454 Sequencing.</title>
        <authorList>
            <person name="Ramaraj T."/>
            <person name="Sundararajan A."/>
            <person name="Mudge J."/>
            <person name="Schilkey F.D."/>
            <person name="Delvecchio V."/>
            <person name="Donlon M."/>
            <person name="Ziemer C."/>
        </authorList>
    </citation>
    <scope>NUCLEOTIDE SEQUENCE [LARGE SCALE GENOMIC DNA]</scope>
</reference>
<gene>
    <name evidence="1" type="ORF">BN890_25500</name>
</gene>
<comment type="caution">
    <text evidence="1">The sequence shown here is derived from an EMBL/GenBank/DDBJ whole genome shotgun (WGS) entry which is preliminary data.</text>
</comment>
<dbReference type="EMBL" id="CBXG010000029">
    <property type="protein sequence ID" value="CDM04964.1"/>
    <property type="molecule type" value="Genomic_DNA"/>
</dbReference>
<protein>
    <submittedName>
        <fullName evidence="1">Uncharacterized protein</fullName>
    </submittedName>
</protein>
<dbReference type="AlphaFoldDB" id="W6P5Q5"/>
<sequence length="40" mass="4544">MGRLFVISIINDVPLFKSDNYDLDPCYYSGVTVDYINGIL</sequence>
<evidence type="ECO:0000313" key="2">
    <source>
        <dbReference type="Proteomes" id="UP000019380"/>
    </source>
</evidence>
<evidence type="ECO:0000313" key="1">
    <source>
        <dbReference type="EMBL" id="CDM04964.1"/>
    </source>
</evidence>
<proteinExistence type="predicted"/>
<dbReference type="Proteomes" id="UP000019380">
    <property type="component" value="Unassembled WGS sequence"/>
</dbReference>